<evidence type="ECO:0000313" key="4">
    <source>
        <dbReference type="Proteomes" id="UP000298030"/>
    </source>
</evidence>
<evidence type="ECO:0000313" key="3">
    <source>
        <dbReference type="EMBL" id="TEB37094.1"/>
    </source>
</evidence>
<proteinExistence type="predicted"/>
<evidence type="ECO:0000256" key="1">
    <source>
        <dbReference type="SAM" id="MobiDB-lite"/>
    </source>
</evidence>
<comment type="caution">
    <text evidence="3">The sequence shown here is derived from an EMBL/GenBank/DDBJ whole genome shotgun (WGS) entry which is preliminary data.</text>
</comment>
<dbReference type="SUPFAM" id="SSF47954">
    <property type="entry name" value="Cyclin-like"/>
    <property type="match status" value="1"/>
</dbReference>
<dbReference type="CDD" id="cd20557">
    <property type="entry name" value="CYCLIN_ScPCL1-like"/>
    <property type="match status" value="1"/>
</dbReference>
<name>A0A4Y7TT37_COPMI</name>
<feature type="domain" description="Cyclin N-terminal" evidence="2">
    <location>
        <begin position="23"/>
        <end position="114"/>
    </location>
</feature>
<protein>
    <recommendedName>
        <fullName evidence="2">Cyclin N-terminal domain-containing protein</fullName>
    </recommendedName>
</protein>
<dbReference type="AlphaFoldDB" id="A0A4Y7TT37"/>
<organism evidence="3 4">
    <name type="scientific">Coprinellus micaceus</name>
    <name type="common">Glistening ink-cap mushroom</name>
    <name type="synonym">Coprinus micaceus</name>
    <dbReference type="NCBI Taxonomy" id="71717"/>
    <lineage>
        <taxon>Eukaryota</taxon>
        <taxon>Fungi</taxon>
        <taxon>Dikarya</taxon>
        <taxon>Basidiomycota</taxon>
        <taxon>Agaricomycotina</taxon>
        <taxon>Agaricomycetes</taxon>
        <taxon>Agaricomycetidae</taxon>
        <taxon>Agaricales</taxon>
        <taxon>Agaricineae</taxon>
        <taxon>Psathyrellaceae</taxon>
        <taxon>Coprinellus</taxon>
    </lineage>
</organism>
<dbReference type="Proteomes" id="UP000298030">
    <property type="component" value="Unassembled WGS sequence"/>
</dbReference>
<evidence type="ECO:0000259" key="2">
    <source>
        <dbReference type="Pfam" id="PF00134"/>
    </source>
</evidence>
<dbReference type="EMBL" id="QPFP01000004">
    <property type="protein sequence ID" value="TEB37094.1"/>
    <property type="molecule type" value="Genomic_DNA"/>
</dbReference>
<gene>
    <name evidence="3" type="ORF">FA13DRAFT_888105</name>
</gene>
<accession>A0A4Y7TT37</accession>
<dbReference type="InterPro" id="IPR006671">
    <property type="entry name" value="Cyclin_N"/>
</dbReference>
<dbReference type="Pfam" id="PF00134">
    <property type="entry name" value="Cyclin_N"/>
    <property type="match status" value="1"/>
</dbReference>
<feature type="compositionally biased region" description="Low complexity" evidence="1">
    <location>
        <begin position="161"/>
        <end position="205"/>
    </location>
</feature>
<reference evidence="3 4" key="1">
    <citation type="journal article" date="2019" name="Nat. Ecol. Evol.">
        <title>Megaphylogeny resolves global patterns of mushroom evolution.</title>
        <authorList>
            <person name="Varga T."/>
            <person name="Krizsan K."/>
            <person name="Foldi C."/>
            <person name="Dima B."/>
            <person name="Sanchez-Garcia M."/>
            <person name="Sanchez-Ramirez S."/>
            <person name="Szollosi G.J."/>
            <person name="Szarkandi J.G."/>
            <person name="Papp V."/>
            <person name="Albert L."/>
            <person name="Andreopoulos W."/>
            <person name="Angelini C."/>
            <person name="Antonin V."/>
            <person name="Barry K.W."/>
            <person name="Bougher N.L."/>
            <person name="Buchanan P."/>
            <person name="Buyck B."/>
            <person name="Bense V."/>
            <person name="Catcheside P."/>
            <person name="Chovatia M."/>
            <person name="Cooper J."/>
            <person name="Damon W."/>
            <person name="Desjardin D."/>
            <person name="Finy P."/>
            <person name="Geml J."/>
            <person name="Haridas S."/>
            <person name="Hughes K."/>
            <person name="Justo A."/>
            <person name="Karasinski D."/>
            <person name="Kautmanova I."/>
            <person name="Kiss B."/>
            <person name="Kocsube S."/>
            <person name="Kotiranta H."/>
            <person name="LaButti K.M."/>
            <person name="Lechner B.E."/>
            <person name="Liimatainen K."/>
            <person name="Lipzen A."/>
            <person name="Lukacs Z."/>
            <person name="Mihaltcheva S."/>
            <person name="Morgado L.N."/>
            <person name="Niskanen T."/>
            <person name="Noordeloos M.E."/>
            <person name="Ohm R.A."/>
            <person name="Ortiz-Santana B."/>
            <person name="Ovrebo C."/>
            <person name="Racz N."/>
            <person name="Riley R."/>
            <person name="Savchenko A."/>
            <person name="Shiryaev A."/>
            <person name="Soop K."/>
            <person name="Spirin V."/>
            <person name="Szebenyi C."/>
            <person name="Tomsovsky M."/>
            <person name="Tulloss R.E."/>
            <person name="Uehling J."/>
            <person name="Grigoriev I.V."/>
            <person name="Vagvolgyi C."/>
            <person name="Papp T."/>
            <person name="Martin F.M."/>
            <person name="Miettinen O."/>
            <person name="Hibbett D.S."/>
            <person name="Nagy L.G."/>
        </authorList>
    </citation>
    <scope>NUCLEOTIDE SEQUENCE [LARGE SCALE GENOMIC DNA]</scope>
    <source>
        <strain evidence="3 4">FP101781</strain>
    </source>
</reference>
<feature type="region of interest" description="Disordered" evidence="1">
    <location>
        <begin position="156"/>
        <end position="207"/>
    </location>
</feature>
<keyword evidence="4" id="KW-1185">Reference proteome</keyword>
<dbReference type="InterPro" id="IPR036915">
    <property type="entry name" value="Cyclin-like_sf"/>
</dbReference>
<dbReference type="OrthoDB" id="2867906at2759"/>
<sequence>MLKHFRLAYFYTPARVVAWWNDIVSMIEAVLSASNLDLYVVFGCAPLLERYARSKEQPLHDLDMYQLFVSALIVASKIICPLTAVPWASILKERCGDKSVNWMQREFLITVGWDRWMMEIVDEVWGAYDEAVKERKGEPSNSPDANTNRLSWTHSSVTVDSPSRQSHFSSQSEGTGSSSSTLPRPPSLFLTRSRRGSGPSTSGVSLARTPSSLWENYMQDRTRPDPLDTDMDEFVSAMRVAPYVEKSMFLEVQKPPSSNPRALRTRLSRIFKSK</sequence>